<reference evidence="1" key="1">
    <citation type="journal article" date="2012" name="Nat. Genet.">
        <title>Whole-genome sequence of Schistosoma haematobium.</title>
        <authorList>
            <person name="Young N.D."/>
            <person name="Jex A.R."/>
            <person name="Li B."/>
            <person name="Liu S."/>
            <person name="Yang L."/>
            <person name="Xiong Z."/>
            <person name="Li Y."/>
            <person name="Cantacessi C."/>
            <person name="Hall R.S."/>
            <person name="Xu X."/>
            <person name="Chen F."/>
            <person name="Wu X."/>
            <person name="Zerlotini A."/>
            <person name="Oliveira G."/>
            <person name="Hofmann A."/>
            <person name="Zhang G."/>
            <person name="Fang X."/>
            <person name="Kang Y."/>
            <person name="Campbell B.E."/>
            <person name="Loukas A."/>
            <person name="Ranganathan S."/>
            <person name="Rollinson D."/>
            <person name="Rinaldi G."/>
            <person name="Brindley P.J."/>
            <person name="Yang H."/>
            <person name="Wang J."/>
            <person name="Wang J."/>
            <person name="Gasser R.B."/>
        </authorList>
    </citation>
    <scope>NUCLEOTIDE SEQUENCE [LARGE SCALE GENOMIC DNA]</scope>
</reference>
<organism evidence="1">
    <name type="scientific">Schistosoma haematobium</name>
    <name type="common">Blood fluke</name>
    <dbReference type="NCBI Taxonomy" id="6185"/>
    <lineage>
        <taxon>Eukaryota</taxon>
        <taxon>Metazoa</taxon>
        <taxon>Spiralia</taxon>
        <taxon>Lophotrochozoa</taxon>
        <taxon>Platyhelminthes</taxon>
        <taxon>Trematoda</taxon>
        <taxon>Digenea</taxon>
        <taxon>Strigeidida</taxon>
        <taxon>Schistosomatoidea</taxon>
        <taxon>Schistosomatidae</taxon>
        <taxon>Schistosoma</taxon>
    </lineage>
</organism>
<evidence type="ECO:0000313" key="1">
    <source>
        <dbReference type="EMBL" id="KGB34265.1"/>
    </source>
</evidence>
<sequence length="52" mass="6036">MLLTYGYYYASYGDRHDARDKVHKRGWRSKERLASHALSDVTNIVNDSSTTE</sequence>
<dbReference type="AlphaFoldDB" id="A0A094ZIC9"/>
<protein>
    <submittedName>
        <fullName evidence="1">Uncharacterized protein</fullName>
    </submittedName>
</protein>
<dbReference type="EMBL" id="KL250598">
    <property type="protein sequence ID" value="KGB34265.1"/>
    <property type="molecule type" value="Genomic_DNA"/>
</dbReference>
<gene>
    <name evidence="1" type="ORF">MS3_02467</name>
</gene>
<proteinExistence type="predicted"/>
<name>A0A094ZIC9_SCHHA</name>
<accession>A0A094ZIC9</accession>